<feature type="glycosylation site" description="N-linked (GlcNAc...) asparagine" evidence="9">
    <location>
        <position position="117"/>
    </location>
</feature>
<feature type="domain" description="Calcineurin-like phosphoesterase" evidence="11">
    <location>
        <begin position="28"/>
        <end position="242"/>
    </location>
</feature>
<keyword evidence="5 6" id="KW-0378">Hydrolase</keyword>
<comment type="cofactor">
    <cofactor evidence="7">
        <name>Fe cation</name>
        <dbReference type="ChEBI" id="CHEBI:24875"/>
    </cofactor>
    <text evidence="7">Binds 2 iron ions per subunit.</text>
</comment>
<dbReference type="InterPro" id="IPR004843">
    <property type="entry name" value="Calcineurin-like_PHP"/>
</dbReference>
<keyword evidence="8" id="KW-1015">Disulfide bond</keyword>
<keyword evidence="7" id="KW-0479">Metal-binding</keyword>
<evidence type="ECO:0000256" key="4">
    <source>
        <dbReference type="ARBA" id="ARBA00022729"/>
    </source>
</evidence>
<accession>A0AAY4C5T4</accession>
<feature type="binding site" evidence="7">
    <location>
        <position position="75"/>
    </location>
    <ligand>
        <name>Fe cation</name>
        <dbReference type="ChEBI" id="CHEBI:24875"/>
        <label>1</label>
    </ligand>
</feature>
<evidence type="ECO:0000256" key="3">
    <source>
        <dbReference type="ARBA" id="ARBA00015822"/>
    </source>
</evidence>
<dbReference type="GeneTree" id="ENSGT00390000016735"/>
<evidence type="ECO:0000256" key="2">
    <source>
        <dbReference type="ARBA" id="ARBA00012646"/>
    </source>
</evidence>
<evidence type="ECO:0000256" key="7">
    <source>
        <dbReference type="PIRSR" id="PIRSR000898-1"/>
    </source>
</evidence>
<dbReference type="PIRSF" id="PIRSF000898">
    <property type="entry name" value="Acid_Ptase_5"/>
    <property type="match status" value="1"/>
</dbReference>
<dbReference type="Proteomes" id="UP000694580">
    <property type="component" value="Chromosome 2"/>
</dbReference>
<name>A0AAY4C5T4_9TELE</name>
<evidence type="ECO:0000259" key="11">
    <source>
        <dbReference type="Pfam" id="PF00149"/>
    </source>
</evidence>
<feature type="signal peptide" evidence="10">
    <location>
        <begin position="1"/>
        <end position="21"/>
    </location>
</feature>
<sequence>MGGFAFLVVAYLLMTWPRCQPQKQDSLRFVGIGDWGGIPVPPYYTLHQLSIGQELGRLAKTMGLDFILGLGDNFYFNGVTDVDDHRFKVTYENVFSHPDLLQVPWYMVAGNHDHLGNVSAQVAYSKLSERWHFPDLYYELRFNIPGTNVSMTVLMIDTIVLCGNTYSEDQPSGPESKLASEKQLNWIEARLKNARSEYVVVAGHYPVWSIGHHGPTKCLVKRLRPLLKKYDVTVYVSGHDHSMQFNQEDDGSAYVISGTGDFVIDNTSHSSDFPASWQRFSNIINETTGGYVSFDVTPDKMMINYIQTNGKCVFQTSRPKRTVKGPATPNRLKELHKNST</sequence>
<feature type="binding site" evidence="7">
    <location>
        <position position="204"/>
    </location>
    <ligand>
        <name>Fe cation</name>
        <dbReference type="ChEBI" id="CHEBI:24875"/>
        <label>2</label>
    </ligand>
</feature>
<dbReference type="CDD" id="cd07378">
    <property type="entry name" value="MPP_ACP5"/>
    <property type="match status" value="1"/>
</dbReference>
<feature type="binding site" evidence="7">
    <location>
        <position position="239"/>
    </location>
    <ligand>
        <name>Fe cation</name>
        <dbReference type="ChEBI" id="CHEBI:24875"/>
        <label>2</label>
    </ligand>
</feature>
<dbReference type="InterPro" id="IPR051558">
    <property type="entry name" value="Metallophosphoesterase_PAP"/>
</dbReference>
<dbReference type="Ensembl" id="ENSDCDT00010035116.1">
    <property type="protein sequence ID" value="ENSDCDP00010028362.1"/>
    <property type="gene ID" value="ENSDCDG00010017996.1"/>
</dbReference>
<proteinExistence type="predicted"/>
<reference evidence="12" key="3">
    <citation type="submission" date="2025-09" db="UniProtKB">
        <authorList>
            <consortium name="Ensembl"/>
        </authorList>
    </citation>
    <scope>IDENTIFICATION</scope>
</reference>
<feature type="binding site" evidence="7">
    <location>
        <position position="72"/>
    </location>
    <ligand>
        <name>Fe cation</name>
        <dbReference type="ChEBI" id="CHEBI:24875"/>
        <label>1</label>
    </ligand>
</feature>
<evidence type="ECO:0000256" key="8">
    <source>
        <dbReference type="PIRSR" id="PIRSR000898-2"/>
    </source>
</evidence>
<evidence type="ECO:0000256" key="1">
    <source>
        <dbReference type="ARBA" id="ARBA00000032"/>
    </source>
</evidence>
<organism evidence="12 13">
    <name type="scientific">Denticeps clupeoides</name>
    <name type="common">denticle herring</name>
    <dbReference type="NCBI Taxonomy" id="299321"/>
    <lineage>
        <taxon>Eukaryota</taxon>
        <taxon>Metazoa</taxon>
        <taxon>Chordata</taxon>
        <taxon>Craniata</taxon>
        <taxon>Vertebrata</taxon>
        <taxon>Euteleostomi</taxon>
        <taxon>Actinopterygii</taxon>
        <taxon>Neopterygii</taxon>
        <taxon>Teleostei</taxon>
        <taxon>Clupei</taxon>
        <taxon>Clupeiformes</taxon>
        <taxon>Denticipitoidei</taxon>
        <taxon>Denticipitidae</taxon>
        <taxon>Denticeps</taxon>
    </lineage>
</organism>
<dbReference type="GO" id="GO:0046872">
    <property type="term" value="F:metal ion binding"/>
    <property type="evidence" value="ECO:0007669"/>
    <property type="project" value="UniProtKB-KW"/>
</dbReference>
<dbReference type="EC" id="3.1.3.2" evidence="2 6"/>
<feature type="disulfide bond" evidence="8">
    <location>
        <begin position="162"/>
        <end position="218"/>
    </location>
</feature>
<evidence type="ECO:0000313" key="13">
    <source>
        <dbReference type="Proteomes" id="UP000694580"/>
    </source>
</evidence>
<protein>
    <recommendedName>
        <fullName evidence="3 6">Tartrate-resistant acid phosphatase type 5</fullName>
        <ecNumber evidence="2 6">3.1.3.2</ecNumber>
    </recommendedName>
</protein>
<dbReference type="SUPFAM" id="SSF56300">
    <property type="entry name" value="Metallo-dependent phosphatases"/>
    <property type="match status" value="1"/>
</dbReference>
<evidence type="ECO:0000256" key="6">
    <source>
        <dbReference type="PIRNR" id="PIRNR000898"/>
    </source>
</evidence>
<feature type="binding site" evidence="7">
    <location>
        <position position="111"/>
    </location>
    <ligand>
        <name>Fe cation</name>
        <dbReference type="ChEBI" id="CHEBI:24875"/>
        <label>2</label>
    </ligand>
</feature>
<keyword evidence="4 10" id="KW-0732">Signal</keyword>
<dbReference type="InterPro" id="IPR029052">
    <property type="entry name" value="Metallo-depent_PP-like"/>
</dbReference>
<dbReference type="GO" id="GO:0003993">
    <property type="term" value="F:acid phosphatase activity"/>
    <property type="evidence" value="ECO:0007669"/>
    <property type="project" value="UniProtKB-UniRule"/>
</dbReference>
<dbReference type="Gene3D" id="3.60.21.10">
    <property type="match status" value="1"/>
</dbReference>
<keyword evidence="13" id="KW-1185">Reference proteome</keyword>
<dbReference type="Pfam" id="PF00149">
    <property type="entry name" value="Metallophos"/>
    <property type="match status" value="1"/>
</dbReference>
<feature type="binding site" evidence="7">
    <location>
        <position position="72"/>
    </location>
    <ligand>
        <name>Fe cation</name>
        <dbReference type="ChEBI" id="CHEBI:24875"/>
        <label>2</label>
    </ligand>
</feature>
<dbReference type="FunFam" id="3.60.21.10:FF:000062">
    <property type="entry name" value="Tartrate-resistant acid phosphatase type 5"/>
    <property type="match status" value="1"/>
</dbReference>
<dbReference type="PANTHER" id="PTHR10161">
    <property type="entry name" value="TARTRATE-RESISTANT ACID PHOSPHATASE TYPE 5"/>
    <property type="match status" value="1"/>
</dbReference>
<evidence type="ECO:0000313" key="12">
    <source>
        <dbReference type="Ensembl" id="ENSDCDP00010028362.1"/>
    </source>
</evidence>
<reference evidence="12 13" key="1">
    <citation type="submission" date="2020-06" db="EMBL/GenBank/DDBJ databases">
        <authorList>
            <consortium name="Wellcome Sanger Institute Data Sharing"/>
        </authorList>
    </citation>
    <scope>NUCLEOTIDE SEQUENCE [LARGE SCALE GENOMIC DNA]</scope>
</reference>
<gene>
    <name evidence="12" type="primary">acp5b</name>
</gene>
<evidence type="ECO:0000256" key="9">
    <source>
        <dbReference type="PIRSR" id="PIRSR000898-3"/>
    </source>
</evidence>
<dbReference type="PANTHER" id="PTHR10161:SF29">
    <property type="entry name" value="TARTRATE-RESISTANT ACID PHOSPHATASE TYPE 5"/>
    <property type="match status" value="1"/>
</dbReference>
<dbReference type="AlphaFoldDB" id="A0AAY4C5T4"/>
<feature type="chain" id="PRO_5044263106" description="Tartrate-resistant acid phosphatase type 5" evidence="10">
    <location>
        <begin position="22"/>
        <end position="340"/>
    </location>
</feature>
<feature type="binding site" evidence="7">
    <location>
        <position position="34"/>
    </location>
    <ligand>
        <name>Fe cation</name>
        <dbReference type="ChEBI" id="CHEBI:24875"/>
        <label>1</label>
    </ligand>
</feature>
<evidence type="ECO:0000256" key="10">
    <source>
        <dbReference type="SAM" id="SignalP"/>
    </source>
</evidence>
<dbReference type="InterPro" id="IPR024927">
    <property type="entry name" value="Acid_PPase"/>
</dbReference>
<keyword evidence="6 7" id="KW-0408">Iron</keyword>
<feature type="binding site" evidence="7">
    <location>
        <position position="241"/>
    </location>
    <ligand>
        <name>Fe cation</name>
        <dbReference type="ChEBI" id="CHEBI:24875"/>
        <label>1</label>
    </ligand>
</feature>
<reference evidence="12" key="2">
    <citation type="submission" date="2025-08" db="UniProtKB">
        <authorList>
            <consortium name="Ensembl"/>
        </authorList>
    </citation>
    <scope>IDENTIFICATION</scope>
</reference>
<evidence type="ECO:0000256" key="5">
    <source>
        <dbReference type="ARBA" id="ARBA00022801"/>
    </source>
</evidence>
<comment type="catalytic activity">
    <reaction evidence="1 6">
        <text>a phosphate monoester + H2O = an alcohol + phosphate</text>
        <dbReference type="Rhea" id="RHEA:15017"/>
        <dbReference type="ChEBI" id="CHEBI:15377"/>
        <dbReference type="ChEBI" id="CHEBI:30879"/>
        <dbReference type="ChEBI" id="CHEBI:43474"/>
        <dbReference type="ChEBI" id="CHEBI:67140"/>
        <dbReference type="EC" id="3.1.3.2"/>
    </reaction>
</comment>
<dbReference type="GO" id="GO:0045453">
    <property type="term" value="P:bone resorption"/>
    <property type="evidence" value="ECO:0007669"/>
    <property type="project" value="TreeGrafter"/>
</dbReference>